<feature type="domain" description="Dinitrogenase iron-molybdenum cofactor biosynthesis" evidence="1">
    <location>
        <begin position="9"/>
        <end position="96"/>
    </location>
</feature>
<reference evidence="2 3" key="1">
    <citation type="submission" date="2021-06" db="EMBL/GenBank/DDBJ databases">
        <title>Faecalicatena sp. nov. isolated from porcine feces.</title>
        <authorList>
            <person name="Oh B.S."/>
            <person name="Lee J.H."/>
        </authorList>
    </citation>
    <scope>NUCLEOTIDE SEQUENCE [LARGE SCALE GENOMIC DNA]</scope>
    <source>
        <strain evidence="2 3">AGMB00832</strain>
    </source>
</reference>
<comment type="caution">
    <text evidence="2">The sequence shown here is derived from an EMBL/GenBank/DDBJ whole genome shotgun (WGS) entry which is preliminary data.</text>
</comment>
<dbReference type="EMBL" id="JABACJ020000013">
    <property type="protein sequence ID" value="MBU3876827.1"/>
    <property type="molecule type" value="Genomic_DNA"/>
</dbReference>
<dbReference type="InterPro" id="IPR033913">
    <property type="entry name" value="MTH1175_dom"/>
</dbReference>
<dbReference type="Pfam" id="PF02579">
    <property type="entry name" value="Nitro_FeMo-Co"/>
    <property type="match status" value="1"/>
</dbReference>
<dbReference type="InterPro" id="IPR003731">
    <property type="entry name" value="Di-Nase_FeMo-co_biosynth"/>
</dbReference>
<name>A0ABS6D5F0_9FIRM</name>
<gene>
    <name evidence="2" type="ORF">HGO97_013520</name>
</gene>
<dbReference type="PANTHER" id="PTHR42983">
    <property type="entry name" value="DINITROGENASE IRON-MOLYBDENUM COFACTOR PROTEIN-RELATED"/>
    <property type="match status" value="1"/>
</dbReference>
<protein>
    <submittedName>
        <fullName evidence="2">NifB/NifX family molybdenum-iron cluster-binding protein</fullName>
    </submittedName>
</protein>
<proteinExistence type="predicted"/>
<sequence>MRIAVTYENGQVFQHFGHCENFKIYEVEDNQVKSSEVVSAIGSGHGALAGFLQGHQVQTLICGGIGGGARTALANIGIELYPGVSGDADASVEALLKGELDYNPDTMCSHHHHGEGHDCGSHSCGENKHGCAGN</sequence>
<evidence type="ECO:0000259" key="1">
    <source>
        <dbReference type="Pfam" id="PF02579"/>
    </source>
</evidence>
<evidence type="ECO:0000313" key="3">
    <source>
        <dbReference type="Proteomes" id="UP000723714"/>
    </source>
</evidence>
<accession>A0ABS6D5F0</accession>
<dbReference type="CDD" id="cd00851">
    <property type="entry name" value="MTH1175"/>
    <property type="match status" value="1"/>
</dbReference>
<evidence type="ECO:0000313" key="2">
    <source>
        <dbReference type="EMBL" id="MBU3876827.1"/>
    </source>
</evidence>
<keyword evidence="3" id="KW-1185">Reference proteome</keyword>
<organism evidence="2 3">
    <name type="scientific">Faecalicatena faecalis</name>
    <dbReference type="NCBI Taxonomy" id="2726362"/>
    <lineage>
        <taxon>Bacteria</taxon>
        <taxon>Bacillati</taxon>
        <taxon>Bacillota</taxon>
        <taxon>Clostridia</taxon>
        <taxon>Lachnospirales</taxon>
        <taxon>Lachnospiraceae</taxon>
        <taxon>Faecalicatena</taxon>
    </lineage>
</organism>
<dbReference type="RefSeq" id="WP_216242633.1">
    <property type="nucleotide sequence ID" value="NZ_JABACJ020000013.1"/>
</dbReference>
<dbReference type="PANTHER" id="PTHR42983:SF1">
    <property type="entry name" value="IRON-MOLYBDENUM PROTEIN"/>
    <property type="match status" value="1"/>
</dbReference>
<dbReference type="Proteomes" id="UP000723714">
    <property type="component" value="Unassembled WGS sequence"/>
</dbReference>